<comment type="caution">
    <text evidence="1">The sequence shown here is derived from an EMBL/GenBank/DDBJ whole genome shotgun (WGS) entry which is preliminary data.</text>
</comment>
<gene>
    <name evidence="1" type="ORF">LENED_001027</name>
</gene>
<accession>A0A1Q3DXK2</accession>
<dbReference type="AlphaFoldDB" id="A0A1Q3DXK2"/>
<keyword evidence="2" id="KW-1185">Reference proteome</keyword>
<evidence type="ECO:0000313" key="2">
    <source>
        <dbReference type="Proteomes" id="UP000188533"/>
    </source>
</evidence>
<dbReference type="Proteomes" id="UP000188533">
    <property type="component" value="Unassembled WGS sequence"/>
</dbReference>
<reference evidence="1 2" key="2">
    <citation type="submission" date="2017-02" db="EMBL/GenBank/DDBJ databases">
        <title>A genome survey and senescence transcriptome analysis in Lentinula edodes.</title>
        <authorList>
            <person name="Sakamoto Y."/>
            <person name="Nakade K."/>
            <person name="Sato S."/>
            <person name="Yoshida Y."/>
            <person name="Miyazaki K."/>
            <person name="Natsume S."/>
            <person name="Konno N."/>
        </authorList>
    </citation>
    <scope>NUCLEOTIDE SEQUENCE [LARGE SCALE GENOMIC DNA]</scope>
    <source>
        <strain evidence="1 2">NBRC 111202</strain>
    </source>
</reference>
<proteinExistence type="predicted"/>
<reference evidence="1 2" key="1">
    <citation type="submission" date="2016-08" db="EMBL/GenBank/DDBJ databases">
        <authorList>
            <consortium name="Lentinula edodes genome sequencing consortium"/>
            <person name="Sakamoto Y."/>
            <person name="Nakade K."/>
            <person name="Sato S."/>
            <person name="Yoshida Y."/>
            <person name="Miyazaki K."/>
            <person name="Natsume S."/>
            <person name="Konno N."/>
        </authorList>
    </citation>
    <scope>NUCLEOTIDE SEQUENCE [LARGE SCALE GENOMIC DNA]</scope>
    <source>
        <strain evidence="1 2">NBRC 111202</strain>
    </source>
</reference>
<organism evidence="1 2">
    <name type="scientific">Lentinula edodes</name>
    <name type="common">Shiitake mushroom</name>
    <name type="synonym">Lentinus edodes</name>
    <dbReference type="NCBI Taxonomy" id="5353"/>
    <lineage>
        <taxon>Eukaryota</taxon>
        <taxon>Fungi</taxon>
        <taxon>Dikarya</taxon>
        <taxon>Basidiomycota</taxon>
        <taxon>Agaricomycotina</taxon>
        <taxon>Agaricomycetes</taxon>
        <taxon>Agaricomycetidae</taxon>
        <taxon>Agaricales</taxon>
        <taxon>Marasmiineae</taxon>
        <taxon>Omphalotaceae</taxon>
        <taxon>Lentinula</taxon>
    </lineage>
</organism>
<protein>
    <submittedName>
        <fullName evidence="1">Uncharacterized protein</fullName>
    </submittedName>
</protein>
<dbReference type="EMBL" id="BDGU01000015">
    <property type="protein sequence ID" value="GAV99563.1"/>
    <property type="molecule type" value="Genomic_DNA"/>
</dbReference>
<evidence type="ECO:0000313" key="1">
    <source>
        <dbReference type="EMBL" id="GAV99563.1"/>
    </source>
</evidence>
<name>A0A1Q3DXK2_LENED</name>
<sequence length="88" mass="10556">MFNNGYNGRCDILLYISFLFLRIEHWVFLEEQFQGNNYLLHVPHTDWNLRSSDNEPRLVNCQQLAVFLSCSMVFRILEALYLEILIQE</sequence>